<comment type="caution">
    <text evidence="3">The sequence shown here is derived from an EMBL/GenBank/DDBJ whole genome shotgun (WGS) entry which is preliminary data.</text>
</comment>
<accession>A0AAW5VI70</accession>
<evidence type="ECO:0000313" key="5">
    <source>
        <dbReference type="Proteomes" id="UP001208912"/>
    </source>
</evidence>
<reference evidence="3 5" key="1">
    <citation type="submission" date="2022-06" db="EMBL/GenBank/DDBJ databases">
        <title>Leptospira isolates from biofilms formed at urban environments.</title>
        <authorList>
            <person name="Ribeiro P.S."/>
            <person name="Sousa T."/>
            <person name="Carvalho N."/>
            <person name="Aburjaile F."/>
            <person name="Neves F."/>
            <person name="Oliveira D."/>
            <person name="Blanco L."/>
            <person name="Lima J."/>
            <person name="Costa F."/>
            <person name="Brenig B."/>
            <person name="Soares S."/>
            <person name="Ramos R."/>
            <person name="Goes-Neto A."/>
            <person name="Matiuzzi M."/>
            <person name="Azevedo V."/>
            <person name="Ristow P."/>
        </authorList>
    </citation>
    <scope>NUCLEOTIDE SEQUENCE</scope>
    <source>
        <strain evidence="2 5">VSF19</strain>
        <strain evidence="3">VSF20</strain>
    </source>
</reference>
<dbReference type="Proteomes" id="UP001208912">
    <property type="component" value="Unassembled WGS sequence"/>
</dbReference>
<proteinExistence type="predicted"/>
<evidence type="ECO:0000313" key="4">
    <source>
        <dbReference type="Proteomes" id="UP001208540"/>
    </source>
</evidence>
<evidence type="ECO:0000313" key="3">
    <source>
        <dbReference type="EMBL" id="MCW7529238.1"/>
    </source>
</evidence>
<gene>
    <name evidence="2" type="ORF">ND861_03360</name>
    <name evidence="3" type="ORF">ND862_03360</name>
</gene>
<sequence length="206" mass="23694">MKHKLILLCLVTFPILTIFATESETLDTFRGINFSTTEAQKIKAMSIFVPQAAKRSDSIHMKEKFPITFFKADCIQEKECFSLLIAVSVIPESIKSFDTLVEESRATDFGNPPYEVNKWVELLTFKTDKTKILMGPGELLGTKINAFYYMKDSNETYRVSMNLIYHPKFPEEEWQDILMHSFLILNSIYIESNTKGTNSPIEKSHL</sequence>
<protein>
    <recommendedName>
        <fullName evidence="6">Lipoprotein</fullName>
    </recommendedName>
</protein>
<feature type="signal peptide" evidence="1">
    <location>
        <begin position="1"/>
        <end position="20"/>
    </location>
</feature>
<evidence type="ECO:0000256" key="1">
    <source>
        <dbReference type="SAM" id="SignalP"/>
    </source>
</evidence>
<dbReference type="RefSeq" id="WP_265350704.1">
    <property type="nucleotide sequence ID" value="NZ_JAMQPL010000001.1"/>
</dbReference>
<dbReference type="AlphaFoldDB" id="A0AAW5VI70"/>
<dbReference type="Proteomes" id="UP001208540">
    <property type="component" value="Unassembled WGS sequence"/>
</dbReference>
<dbReference type="EMBL" id="JAMQPM010000001">
    <property type="protein sequence ID" value="MCW7525371.1"/>
    <property type="molecule type" value="Genomic_DNA"/>
</dbReference>
<keyword evidence="1" id="KW-0732">Signal</keyword>
<keyword evidence="5" id="KW-1185">Reference proteome</keyword>
<feature type="chain" id="PRO_5043386436" description="Lipoprotein" evidence="1">
    <location>
        <begin position="21"/>
        <end position="206"/>
    </location>
</feature>
<organism evidence="3 4">
    <name type="scientific">Leptospira soteropolitanensis</name>
    <dbReference type="NCBI Taxonomy" id="2950025"/>
    <lineage>
        <taxon>Bacteria</taxon>
        <taxon>Pseudomonadati</taxon>
        <taxon>Spirochaetota</taxon>
        <taxon>Spirochaetia</taxon>
        <taxon>Leptospirales</taxon>
        <taxon>Leptospiraceae</taxon>
        <taxon>Leptospira</taxon>
    </lineage>
</organism>
<evidence type="ECO:0008006" key="6">
    <source>
        <dbReference type="Google" id="ProtNLM"/>
    </source>
</evidence>
<dbReference type="EMBL" id="JAMQPL010000001">
    <property type="protein sequence ID" value="MCW7529238.1"/>
    <property type="molecule type" value="Genomic_DNA"/>
</dbReference>
<name>A0AAW5VI70_9LEPT</name>
<evidence type="ECO:0000313" key="2">
    <source>
        <dbReference type="EMBL" id="MCW7525371.1"/>
    </source>
</evidence>